<keyword evidence="3" id="KW-1185">Reference proteome</keyword>
<keyword evidence="1" id="KW-0732">Signal</keyword>
<dbReference type="Proteomes" id="UP000268844">
    <property type="component" value="Unassembled WGS sequence"/>
</dbReference>
<dbReference type="AlphaFoldDB" id="A0A3S4DRG9"/>
<reference evidence="2 3" key="1">
    <citation type="submission" date="2018-12" db="EMBL/GenBank/DDBJ databases">
        <authorList>
            <person name="Criscuolo A."/>
        </authorList>
    </citation>
    <scope>NUCLEOTIDE SEQUENCE [LARGE SCALE GENOMIC DNA]</scope>
    <source>
        <strain evidence="2">ACIP1116281</strain>
    </source>
</reference>
<evidence type="ECO:0000256" key="1">
    <source>
        <dbReference type="SAM" id="SignalP"/>
    </source>
</evidence>
<name>A0A3S4DRG9_9HYPH</name>
<dbReference type="OrthoDB" id="102964at2"/>
<feature type="signal peptide" evidence="1">
    <location>
        <begin position="1"/>
        <end position="20"/>
    </location>
</feature>
<evidence type="ECO:0000313" key="2">
    <source>
        <dbReference type="EMBL" id="VDS05548.1"/>
    </source>
</evidence>
<protein>
    <recommendedName>
        <fullName evidence="4">SH3 domain-containing protein</fullName>
    </recommendedName>
</protein>
<evidence type="ECO:0000313" key="3">
    <source>
        <dbReference type="Proteomes" id="UP000268844"/>
    </source>
</evidence>
<organism evidence="2 3">
    <name type="scientific">Devosia equisanguinis</name>
    <dbReference type="NCBI Taxonomy" id="2490941"/>
    <lineage>
        <taxon>Bacteria</taxon>
        <taxon>Pseudomonadati</taxon>
        <taxon>Pseudomonadota</taxon>
        <taxon>Alphaproteobacteria</taxon>
        <taxon>Hyphomicrobiales</taxon>
        <taxon>Devosiaceae</taxon>
        <taxon>Devosia</taxon>
    </lineage>
</organism>
<evidence type="ECO:0008006" key="4">
    <source>
        <dbReference type="Google" id="ProtNLM"/>
    </source>
</evidence>
<proteinExistence type="predicted"/>
<dbReference type="RefSeq" id="WP_126151089.1">
    <property type="nucleotide sequence ID" value="NZ_JBHTMH010000005.1"/>
</dbReference>
<gene>
    <name evidence="2" type="ORF">DEVEQU_02690</name>
</gene>
<accession>A0A3S4DRG9</accession>
<sequence length="118" mass="12290">MRALILAAAVLATASAPAMAVTITARVSGGNIAVHTGPGDRYAVVGRVANGTEIPIDYCTQVDSDSRFGSWGDAGHPLWGAGAKQWCRIPDTGWVERSWIVGRGLVNVTPPDFAGAGW</sequence>
<dbReference type="EMBL" id="UZWD01000034">
    <property type="protein sequence ID" value="VDS05548.1"/>
    <property type="molecule type" value="Genomic_DNA"/>
</dbReference>
<feature type="chain" id="PRO_5018599327" description="SH3 domain-containing protein" evidence="1">
    <location>
        <begin position="21"/>
        <end position="118"/>
    </location>
</feature>